<organism evidence="1 2">
    <name type="scientific">Pseudobutyrivibrio xylanivorans</name>
    <dbReference type="NCBI Taxonomy" id="185007"/>
    <lineage>
        <taxon>Bacteria</taxon>
        <taxon>Bacillati</taxon>
        <taxon>Bacillota</taxon>
        <taxon>Clostridia</taxon>
        <taxon>Lachnospirales</taxon>
        <taxon>Lachnospiraceae</taxon>
        <taxon>Pseudobutyrivibrio</taxon>
    </lineage>
</organism>
<dbReference type="AlphaFoldDB" id="A0A6M0LCR9"/>
<dbReference type="Proteomes" id="UP000473091">
    <property type="component" value="Unassembled WGS sequence"/>
</dbReference>
<evidence type="ECO:0000313" key="2">
    <source>
        <dbReference type="Proteomes" id="UP000473091"/>
    </source>
</evidence>
<evidence type="ECO:0000313" key="1">
    <source>
        <dbReference type="EMBL" id="NEX00448.1"/>
    </source>
</evidence>
<dbReference type="EMBL" id="VTVE01000001">
    <property type="protein sequence ID" value="NEX00448.1"/>
    <property type="molecule type" value="Genomic_DNA"/>
</dbReference>
<reference evidence="1 2" key="1">
    <citation type="submission" date="2019-09" db="EMBL/GenBank/DDBJ databases">
        <authorList>
            <person name="Pidcock S.E."/>
            <person name="Huws S.A."/>
        </authorList>
    </citation>
    <scope>NUCLEOTIDE SEQUENCE [LARGE SCALE GENOMIC DNA]</scope>
    <source>
        <strain evidence="1 2">MZ8</strain>
    </source>
</reference>
<gene>
    <name evidence="1" type="ORF">F0Q01_00945</name>
</gene>
<comment type="caution">
    <text evidence="1">The sequence shown here is derived from an EMBL/GenBank/DDBJ whole genome shotgun (WGS) entry which is preliminary data.</text>
</comment>
<proteinExistence type="predicted"/>
<sequence>MNLKFKRIKKGFDTNLAIKKIKNELQIKGNVKVYFNEKKKDSSMRSSGGKEEIIIGTAKYNLEELNESQIISIYNSIYHEFVHVRNRRLAGSTISDSVMNSRTLAHFGYSLLDELSAYSEANINYPETMDVLETNFEELYANLFERLTEGALCLGGRKERTEEDRVKFYNQSLEVCVSLIPLYVISGGIPEDKKYYPFRRAINSLISYGSNFENLILEDYEKIGKEYIENLIYDLSSSKRKNFWINTAIDL</sequence>
<reference evidence="1 2" key="2">
    <citation type="submission" date="2020-03" db="EMBL/GenBank/DDBJ databases">
        <title>Investigating the evolutionary divergence of the Butyrivibrio group.</title>
        <authorList>
            <person name="Skvortsov T."/>
            <person name="Santos F.G."/>
            <person name="Ting K.S."/>
            <person name="Creevey C.J."/>
        </authorList>
    </citation>
    <scope>NUCLEOTIDE SEQUENCE [LARGE SCALE GENOMIC DNA]</scope>
    <source>
        <strain evidence="1 2">MZ8</strain>
    </source>
</reference>
<accession>A0A6M0LCR9</accession>
<dbReference type="RefSeq" id="WP_090485212.1">
    <property type="nucleotide sequence ID" value="NZ_VTVE01000001.1"/>
</dbReference>
<protein>
    <submittedName>
        <fullName evidence="1">Uncharacterized protein</fullName>
    </submittedName>
</protein>
<name>A0A6M0LCR9_PSEXY</name>